<name>A0ABQ7V757_SOLTU</name>
<dbReference type="Proteomes" id="UP000826656">
    <property type="component" value="Unassembled WGS sequence"/>
</dbReference>
<sequence length="102" mass="11199">MDLPLFCIGAAISRTNGVTVRCLSTLADDEHRGASDLFDLHRFVEVGANVSATEVLSPRLFARDLLMQGISNWCLVVTDQTVLTGSHRPKVDSENVMVDLRL</sequence>
<organism evidence="1 2">
    <name type="scientific">Solanum tuberosum</name>
    <name type="common">Potato</name>
    <dbReference type="NCBI Taxonomy" id="4113"/>
    <lineage>
        <taxon>Eukaryota</taxon>
        <taxon>Viridiplantae</taxon>
        <taxon>Streptophyta</taxon>
        <taxon>Embryophyta</taxon>
        <taxon>Tracheophyta</taxon>
        <taxon>Spermatophyta</taxon>
        <taxon>Magnoliopsida</taxon>
        <taxon>eudicotyledons</taxon>
        <taxon>Gunneridae</taxon>
        <taxon>Pentapetalae</taxon>
        <taxon>asterids</taxon>
        <taxon>lamiids</taxon>
        <taxon>Solanales</taxon>
        <taxon>Solanaceae</taxon>
        <taxon>Solanoideae</taxon>
        <taxon>Solaneae</taxon>
        <taxon>Solanum</taxon>
    </lineage>
</organism>
<proteinExistence type="predicted"/>
<protein>
    <submittedName>
        <fullName evidence="1">Uncharacterized protein</fullName>
    </submittedName>
</protein>
<evidence type="ECO:0000313" key="1">
    <source>
        <dbReference type="EMBL" id="KAH0759246.1"/>
    </source>
</evidence>
<gene>
    <name evidence="1" type="ORF">KY290_022739</name>
</gene>
<evidence type="ECO:0000313" key="2">
    <source>
        <dbReference type="Proteomes" id="UP000826656"/>
    </source>
</evidence>
<dbReference type="EMBL" id="JAIVGD010000015">
    <property type="protein sequence ID" value="KAH0759246.1"/>
    <property type="molecule type" value="Genomic_DNA"/>
</dbReference>
<comment type="caution">
    <text evidence="1">The sequence shown here is derived from an EMBL/GenBank/DDBJ whole genome shotgun (WGS) entry which is preliminary data.</text>
</comment>
<reference evidence="1 2" key="1">
    <citation type="journal article" date="2021" name="bioRxiv">
        <title>Chromosome-scale and haplotype-resolved genome assembly of a tetraploid potato cultivar.</title>
        <authorList>
            <person name="Sun H."/>
            <person name="Jiao W.-B."/>
            <person name="Krause K."/>
            <person name="Campoy J.A."/>
            <person name="Goel M."/>
            <person name="Folz-Donahue K."/>
            <person name="Kukat C."/>
            <person name="Huettel B."/>
            <person name="Schneeberger K."/>
        </authorList>
    </citation>
    <scope>NUCLEOTIDE SEQUENCE [LARGE SCALE GENOMIC DNA]</scope>
    <source>
        <strain evidence="1">SolTubOtavaFocal</strain>
        <tissue evidence="1">Leaves</tissue>
    </source>
</reference>
<keyword evidence="2" id="KW-1185">Reference proteome</keyword>
<accession>A0ABQ7V757</accession>